<dbReference type="Gene3D" id="1.10.530.10">
    <property type="match status" value="1"/>
</dbReference>
<proteinExistence type="predicted"/>
<dbReference type="AlphaFoldDB" id="R5ZWS5"/>
<dbReference type="Pfam" id="PF01832">
    <property type="entry name" value="Glucosaminidase"/>
    <property type="match status" value="1"/>
</dbReference>
<dbReference type="Proteomes" id="UP000018175">
    <property type="component" value="Unassembled WGS sequence"/>
</dbReference>
<reference evidence="5" key="1">
    <citation type="submission" date="2012-11" db="EMBL/GenBank/DDBJ databases">
        <title>Dependencies among metagenomic species, viruses, plasmids and units of genetic variation.</title>
        <authorList>
            <person name="Nielsen H.B."/>
            <person name="Almeida M."/>
            <person name="Juncker A.S."/>
            <person name="Rasmussen S."/>
            <person name="Li J."/>
            <person name="Sunagawa S."/>
            <person name="Plichta D."/>
            <person name="Gautier L."/>
            <person name="Le Chatelier E."/>
            <person name="Peletier E."/>
            <person name="Bonde I."/>
            <person name="Nielsen T."/>
            <person name="Manichanh C."/>
            <person name="Arumugam M."/>
            <person name="Batto J."/>
            <person name="Santos M.B.Q.D."/>
            <person name="Blom N."/>
            <person name="Borruel N."/>
            <person name="Burgdorf K.S."/>
            <person name="Boumezbeur F."/>
            <person name="Casellas F."/>
            <person name="Dore J."/>
            <person name="Guarner F."/>
            <person name="Hansen T."/>
            <person name="Hildebrand F."/>
            <person name="Kaas R.S."/>
            <person name="Kennedy S."/>
            <person name="Kristiansen K."/>
            <person name="Kultima J.R."/>
            <person name="Leonard P."/>
            <person name="Levenez F."/>
            <person name="Lund O."/>
            <person name="Moumen B."/>
            <person name="Le Paslier D."/>
            <person name="Pons N."/>
            <person name="Pedersen O."/>
            <person name="Prifti E."/>
            <person name="Qin J."/>
            <person name="Raes J."/>
            <person name="Tap J."/>
            <person name="Tims S."/>
            <person name="Ussery D.W."/>
            <person name="Yamada T."/>
            <person name="MetaHit consortium"/>
            <person name="Renault P."/>
            <person name="Sicheritz-Ponten T."/>
            <person name="Bork P."/>
            <person name="Wang J."/>
            <person name="Brunak S."/>
            <person name="Ehrlich S.D."/>
        </authorList>
    </citation>
    <scope>NUCLEOTIDE SEQUENCE [LARGE SCALE GENOMIC DNA]</scope>
</reference>
<protein>
    <submittedName>
        <fullName evidence="5">Muramidase (Flagellum-specific)</fullName>
    </submittedName>
</protein>
<dbReference type="Gene3D" id="3.10.350.10">
    <property type="entry name" value="LysM domain"/>
    <property type="match status" value="1"/>
</dbReference>
<dbReference type="Pfam" id="PF08230">
    <property type="entry name" value="CW_7"/>
    <property type="match status" value="1"/>
</dbReference>
<evidence type="ECO:0000313" key="5">
    <source>
        <dbReference type="EMBL" id="CDA40889.1"/>
    </source>
</evidence>
<dbReference type="PANTHER" id="PTHR33308:SF9">
    <property type="entry name" value="PEPTIDOGLYCAN HYDROLASE FLGJ"/>
    <property type="match status" value="1"/>
</dbReference>
<dbReference type="EMBL" id="CBBU010000083">
    <property type="protein sequence ID" value="CDA40889.1"/>
    <property type="molecule type" value="Genomic_DNA"/>
</dbReference>
<feature type="domain" description="Cpl-7 lysozyme C-terminal" evidence="4">
    <location>
        <begin position="197"/>
        <end position="228"/>
    </location>
</feature>
<organism evidence="5 6">
    <name type="scientific">Lachnospira eligens CAG:72</name>
    <dbReference type="NCBI Taxonomy" id="1263077"/>
    <lineage>
        <taxon>Bacteria</taxon>
        <taxon>Bacillati</taxon>
        <taxon>Bacillota</taxon>
        <taxon>Clostridia</taxon>
        <taxon>Lachnospirales</taxon>
        <taxon>Lachnospiraceae</taxon>
        <taxon>Lachnospira</taxon>
    </lineage>
</organism>
<dbReference type="PANTHER" id="PTHR33308">
    <property type="entry name" value="PEPTIDOGLYCAN HYDROLASE FLGJ"/>
    <property type="match status" value="1"/>
</dbReference>
<sequence length="308" mass="34640">MRTFPTINTRYEHVNNFINTLAPVVCNAWVKYRREGKKTISPAVILAQAAKESGWNLDASTLFGIKGTDITCDTTEFINGTYVNIKAGFAKYPNTMGAIYGYLDLMQWDNYNDATSANTVKGELYGLTNAVNNTDRDADGNWVGYNYATAPDYYETTLALINDFGLRVFNDYVWSVVNDSEDEKNIEQPSQELDESVIDAIYRGEYGNDPERRQKLEAEGYNYADYQAAMEAKYYPKDNTPAESEEEPEEETSQDAEERVAVVEPGGSFCQIARDYLGDEGRAAELAEHNGMTLDDMLYAGMELRLPN</sequence>
<evidence type="ECO:0000256" key="1">
    <source>
        <dbReference type="ARBA" id="ARBA00022801"/>
    </source>
</evidence>
<evidence type="ECO:0000256" key="2">
    <source>
        <dbReference type="SAM" id="MobiDB-lite"/>
    </source>
</evidence>
<name>R5ZWS5_9FIRM</name>
<feature type="region of interest" description="Disordered" evidence="2">
    <location>
        <begin position="237"/>
        <end position="257"/>
    </location>
</feature>
<dbReference type="GO" id="GO:0004040">
    <property type="term" value="F:amidase activity"/>
    <property type="evidence" value="ECO:0007669"/>
    <property type="project" value="InterPro"/>
</dbReference>
<dbReference type="InterPro" id="IPR013168">
    <property type="entry name" value="Cpl_7_lyso_C"/>
</dbReference>
<gene>
    <name evidence="5" type="ORF">BN765_00117</name>
</gene>
<dbReference type="InterPro" id="IPR002901">
    <property type="entry name" value="MGlyc_endo_b_GlcNAc-like_dom"/>
</dbReference>
<evidence type="ECO:0000259" key="3">
    <source>
        <dbReference type="Pfam" id="PF01832"/>
    </source>
</evidence>
<accession>R5ZWS5</accession>
<feature type="domain" description="Mannosyl-glycoprotein endo-beta-N-acetylglucosamidase-like" evidence="3">
    <location>
        <begin position="37"/>
        <end position="164"/>
    </location>
</feature>
<evidence type="ECO:0000313" key="6">
    <source>
        <dbReference type="Proteomes" id="UP000018175"/>
    </source>
</evidence>
<keyword evidence="1" id="KW-0378">Hydrolase</keyword>
<feature type="compositionally biased region" description="Acidic residues" evidence="2">
    <location>
        <begin position="243"/>
        <end position="255"/>
    </location>
</feature>
<evidence type="ECO:0000259" key="4">
    <source>
        <dbReference type="Pfam" id="PF08230"/>
    </source>
</evidence>
<dbReference type="InterPro" id="IPR036779">
    <property type="entry name" value="LysM_dom_sf"/>
</dbReference>
<comment type="caution">
    <text evidence="5">The sequence shown here is derived from an EMBL/GenBank/DDBJ whole genome shotgun (WGS) entry which is preliminary data.</text>
</comment>
<dbReference type="InterPro" id="IPR051056">
    <property type="entry name" value="Glycosyl_Hydrolase_73"/>
</dbReference>